<gene>
    <name evidence="2" type="ORF">DPMN_019001</name>
</gene>
<dbReference type="Proteomes" id="UP000828390">
    <property type="component" value="Unassembled WGS sequence"/>
</dbReference>
<proteinExistence type="predicted"/>
<comment type="caution">
    <text evidence="2">The sequence shown here is derived from an EMBL/GenBank/DDBJ whole genome shotgun (WGS) entry which is preliminary data.</text>
</comment>
<dbReference type="EMBL" id="JAIWYP010000001">
    <property type="protein sequence ID" value="KAH3894842.1"/>
    <property type="molecule type" value="Genomic_DNA"/>
</dbReference>
<keyword evidence="1" id="KW-0812">Transmembrane</keyword>
<sequence>MGTFVKCIRRDQCFIFRLFFVVGDLLASALDRLPPLVFFVLVIIILSIQEERLIFVSNLYPSTFSDWEALSGV</sequence>
<evidence type="ECO:0000313" key="2">
    <source>
        <dbReference type="EMBL" id="KAH3894842.1"/>
    </source>
</evidence>
<reference evidence="2" key="1">
    <citation type="journal article" date="2019" name="bioRxiv">
        <title>The Genome of the Zebra Mussel, Dreissena polymorpha: A Resource for Invasive Species Research.</title>
        <authorList>
            <person name="McCartney M.A."/>
            <person name="Auch B."/>
            <person name="Kono T."/>
            <person name="Mallez S."/>
            <person name="Zhang Y."/>
            <person name="Obille A."/>
            <person name="Becker A."/>
            <person name="Abrahante J.E."/>
            <person name="Garbe J."/>
            <person name="Badalamenti J.P."/>
            <person name="Herman A."/>
            <person name="Mangelson H."/>
            <person name="Liachko I."/>
            <person name="Sullivan S."/>
            <person name="Sone E.D."/>
            <person name="Koren S."/>
            <person name="Silverstein K.A.T."/>
            <person name="Beckman K.B."/>
            <person name="Gohl D.M."/>
        </authorList>
    </citation>
    <scope>NUCLEOTIDE SEQUENCE</scope>
    <source>
        <strain evidence="2">Duluth1</strain>
        <tissue evidence="2">Whole animal</tissue>
    </source>
</reference>
<evidence type="ECO:0000256" key="1">
    <source>
        <dbReference type="SAM" id="Phobius"/>
    </source>
</evidence>
<feature type="transmembrane region" description="Helical" evidence="1">
    <location>
        <begin position="12"/>
        <end position="30"/>
    </location>
</feature>
<evidence type="ECO:0000313" key="3">
    <source>
        <dbReference type="Proteomes" id="UP000828390"/>
    </source>
</evidence>
<organism evidence="2 3">
    <name type="scientific">Dreissena polymorpha</name>
    <name type="common">Zebra mussel</name>
    <name type="synonym">Mytilus polymorpha</name>
    <dbReference type="NCBI Taxonomy" id="45954"/>
    <lineage>
        <taxon>Eukaryota</taxon>
        <taxon>Metazoa</taxon>
        <taxon>Spiralia</taxon>
        <taxon>Lophotrochozoa</taxon>
        <taxon>Mollusca</taxon>
        <taxon>Bivalvia</taxon>
        <taxon>Autobranchia</taxon>
        <taxon>Heteroconchia</taxon>
        <taxon>Euheterodonta</taxon>
        <taxon>Imparidentia</taxon>
        <taxon>Neoheterodontei</taxon>
        <taxon>Myida</taxon>
        <taxon>Dreissenoidea</taxon>
        <taxon>Dreissenidae</taxon>
        <taxon>Dreissena</taxon>
    </lineage>
</organism>
<keyword evidence="1" id="KW-1133">Transmembrane helix</keyword>
<reference evidence="2" key="2">
    <citation type="submission" date="2020-11" db="EMBL/GenBank/DDBJ databases">
        <authorList>
            <person name="McCartney M.A."/>
            <person name="Auch B."/>
            <person name="Kono T."/>
            <person name="Mallez S."/>
            <person name="Becker A."/>
            <person name="Gohl D.M."/>
            <person name="Silverstein K.A.T."/>
            <person name="Koren S."/>
            <person name="Bechman K.B."/>
            <person name="Herman A."/>
            <person name="Abrahante J.E."/>
            <person name="Garbe J."/>
        </authorList>
    </citation>
    <scope>NUCLEOTIDE SEQUENCE</scope>
    <source>
        <strain evidence="2">Duluth1</strain>
        <tissue evidence="2">Whole animal</tissue>
    </source>
</reference>
<name>A0A9D4S9R6_DREPO</name>
<feature type="transmembrane region" description="Helical" evidence="1">
    <location>
        <begin position="36"/>
        <end position="55"/>
    </location>
</feature>
<keyword evidence="3" id="KW-1185">Reference proteome</keyword>
<protein>
    <submittedName>
        <fullName evidence="2">Uncharacterized protein</fullName>
    </submittedName>
</protein>
<accession>A0A9D4S9R6</accession>
<dbReference type="AlphaFoldDB" id="A0A9D4S9R6"/>
<keyword evidence="1" id="KW-0472">Membrane</keyword>